<reference evidence="2" key="1">
    <citation type="journal article" date="2022" name="Mol. Ecol. Resour.">
        <title>The genomes of chicory, endive, great burdock and yacon provide insights into Asteraceae palaeo-polyploidization history and plant inulin production.</title>
        <authorList>
            <person name="Fan W."/>
            <person name="Wang S."/>
            <person name="Wang H."/>
            <person name="Wang A."/>
            <person name="Jiang F."/>
            <person name="Liu H."/>
            <person name="Zhao H."/>
            <person name="Xu D."/>
            <person name="Zhang Y."/>
        </authorList>
    </citation>
    <scope>NUCLEOTIDE SEQUENCE [LARGE SCALE GENOMIC DNA]</scope>
    <source>
        <strain evidence="2">cv. Punajuju</strain>
    </source>
</reference>
<dbReference type="Proteomes" id="UP001055811">
    <property type="component" value="Linkage Group LG05"/>
</dbReference>
<reference evidence="1 2" key="2">
    <citation type="journal article" date="2022" name="Mol. Ecol. Resour.">
        <title>The genomes of chicory, endive, great burdock and yacon provide insights into Asteraceae paleo-polyploidization history and plant inulin production.</title>
        <authorList>
            <person name="Fan W."/>
            <person name="Wang S."/>
            <person name="Wang H."/>
            <person name="Wang A."/>
            <person name="Jiang F."/>
            <person name="Liu H."/>
            <person name="Zhao H."/>
            <person name="Xu D."/>
            <person name="Zhang Y."/>
        </authorList>
    </citation>
    <scope>NUCLEOTIDE SEQUENCE [LARGE SCALE GENOMIC DNA]</scope>
    <source>
        <strain evidence="2">cv. Punajuju</strain>
        <tissue evidence="1">Leaves</tissue>
    </source>
</reference>
<evidence type="ECO:0000313" key="2">
    <source>
        <dbReference type="Proteomes" id="UP001055811"/>
    </source>
</evidence>
<sequence>MMGSRRTNETDEPPTYVNPLVQANNIAPNIQSARSVTFQEGNVSAGHFEFVPYTPLVVPGWENIHSMNQPVTQRITEMSGNPFMNPSSFQNPQVNLNFNTAIDLPEAPLLPEWNTNLSPQYINQGHNAISTSGTNDGVGIDNFENPWSSKNPTIARNFAGDFQMNRQAGESKFGPFNRPKLDADFVHSPLHYRPQIHTRNNVNLNTNQSGVQGKVEGSFLSLGIGGTKEAIPRSQQGNREISDKLKEAASAELKMARARKAMGQTLDANFAGLHRNTSGFTTFSNQMGHVDRMTSTNNEVAVHSTPNSGLGSTPYHNLEMQHGISRNNDSNSNFPSSMNISRHGSSNHHRVFVGNQAVHPGTLGGNSTQSLNSHQYGFNRVAPPESGKPSWTMSTMSHTPSQQLQNVRFKTGNSLPSESSMTSPSLGLGSSSTRQNYTVKHQTPTQGPGGGVFSQRTAVPQVSWVSSGQAVTDLPFTKRLGVEFKGRDSPQAAERHLAPRGTSLQTTSTGQMCKYPNRGSTHPPDNFLRPSIDHGAPVNQPLNSQESYFTHGQSQDAPVKLSKHPQVQTPPTTSVDGISMKSPYHKRTAVAPPPSPHWVQRQKIHHSSMPIRLPTKPNIPVTTALVHPSIPLAQSHTQRVRPVAAPINPSIPCTSSFRPHVPVTTAAPIVLHITRKDPDTTPPLTRYKCLLCKRDLALTSEGAVYQPTVPPPVAVLPCGHTFHDQCLQKITPKDQAKDPPCIPCAIGEN</sequence>
<gene>
    <name evidence="1" type="ORF">L2E82_27502</name>
</gene>
<dbReference type="EMBL" id="CM042013">
    <property type="protein sequence ID" value="KAI3737498.1"/>
    <property type="molecule type" value="Genomic_DNA"/>
</dbReference>
<comment type="caution">
    <text evidence="1">The sequence shown here is derived from an EMBL/GenBank/DDBJ whole genome shotgun (WGS) entry which is preliminary data.</text>
</comment>
<organism evidence="1 2">
    <name type="scientific">Cichorium intybus</name>
    <name type="common">Chicory</name>
    <dbReference type="NCBI Taxonomy" id="13427"/>
    <lineage>
        <taxon>Eukaryota</taxon>
        <taxon>Viridiplantae</taxon>
        <taxon>Streptophyta</taxon>
        <taxon>Embryophyta</taxon>
        <taxon>Tracheophyta</taxon>
        <taxon>Spermatophyta</taxon>
        <taxon>Magnoliopsida</taxon>
        <taxon>eudicotyledons</taxon>
        <taxon>Gunneridae</taxon>
        <taxon>Pentapetalae</taxon>
        <taxon>asterids</taxon>
        <taxon>campanulids</taxon>
        <taxon>Asterales</taxon>
        <taxon>Asteraceae</taxon>
        <taxon>Cichorioideae</taxon>
        <taxon>Cichorieae</taxon>
        <taxon>Cichoriinae</taxon>
        <taxon>Cichorium</taxon>
    </lineage>
</organism>
<protein>
    <submittedName>
        <fullName evidence="1">Uncharacterized protein</fullName>
    </submittedName>
</protein>
<proteinExistence type="predicted"/>
<name>A0ACB9CT21_CICIN</name>
<keyword evidence="2" id="KW-1185">Reference proteome</keyword>
<accession>A0ACB9CT21</accession>
<evidence type="ECO:0000313" key="1">
    <source>
        <dbReference type="EMBL" id="KAI3737498.1"/>
    </source>
</evidence>